<dbReference type="InterPro" id="IPR007062">
    <property type="entry name" value="PPI-2"/>
</dbReference>
<dbReference type="GO" id="GO:0004864">
    <property type="term" value="F:protein phosphatase inhibitor activity"/>
    <property type="evidence" value="ECO:0007669"/>
    <property type="project" value="InterPro"/>
</dbReference>
<organism evidence="2">
    <name type="scientific">Trypanosoma vivax (strain Y486)</name>
    <dbReference type="NCBI Taxonomy" id="1055687"/>
    <lineage>
        <taxon>Eukaryota</taxon>
        <taxon>Discoba</taxon>
        <taxon>Euglenozoa</taxon>
        <taxon>Kinetoplastea</taxon>
        <taxon>Metakinetoplastina</taxon>
        <taxon>Trypanosomatida</taxon>
        <taxon>Trypanosomatidae</taxon>
        <taxon>Trypanosoma</taxon>
        <taxon>Duttonella</taxon>
    </lineage>
</organism>
<evidence type="ECO:0008006" key="3">
    <source>
        <dbReference type="Google" id="ProtNLM"/>
    </source>
</evidence>
<evidence type="ECO:0000313" key="2">
    <source>
        <dbReference type="EMBL" id="CCC47316.1"/>
    </source>
</evidence>
<gene>
    <name evidence="2" type="ORF">TVY486_0304870</name>
</gene>
<feature type="region of interest" description="Disordered" evidence="1">
    <location>
        <begin position="1"/>
        <end position="42"/>
    </location>
</feature>
<dbReference type="PANTHER" id="PTHR12398">
    <property type="entry name" value="PROTEIN PHOSPHATASE INHIBITOR"/>
    <property type="match status" value="1"/>
</dbReference>
<dbReference type="Pfam" id="PF04979">
    <property type="entry name" value="IPP-2"/>
    <property type="match status" value="1"/>
</dbReference>
<dbReference type="EMBL" id="HE573019">
    <property type="protein sequence ID" value="CCC47316.1"/>
    <property type="molecule type" value="Genomic_DNA"/>
</dbReference>
<sequence length="151" mass="17430">MSHRKRVEWDEQNLKENDDYRRAHPVTMRITEPKTPFEYGRYDEEGNVIEDDDSDGDDARGATWDPAVNELARQAREEFWQNSKGLVAPVSSSGRPMLSLEVVSGEALQKQHEEEFKAMRRVIYADEGAKLKEMLRKGSIDEEDDGAEERE</sequence>
<dbReference type="GO" id="GO:0009966">
    <property type="term" value="P:regulation of signal transduction"/>
    <property type="evidence" value="ECO:0007669"/>
    <property type="project" value="InterPro"/>
</dbReference>
<dbReference type="PANTHER" id="PTHR12398:SF20">
    <property type="entry name" value="PROTEIN PHOSPHATASE 1 REGULATORY INHIBITOR SUBUNIT 2"/>
    <property type="match status" value="1"/>
</dbReference>
<proteinExistence type="predicted"/>
<protein>
    <recommendedName>
        <fullName evidence="3">Protein phosphatase inhibitor 2</fullName>
    </recommendedName>
</protein>
<reference evidence="2" key="1">
    <citation type="journal article" date="2012" name="Proc. Natl. Acad. Sci. U.S.A.">
        <title>Antigenic diversity is generated by distinct evolutionary mechanisms in African trypanosome species.</title>
        <authorList>
            <person name="Jackson A.P."/>
            <person name="Berry A."/>
            <person name="Aslett M."/>
            <person name="Allison H.C."/>
            <person name="Burton P."/>
            <person name="Vavrova-Anderson J."/>
            <person name="Brown R."/>
            <person name="Browne H."/>
            <person name="Corton N."/>
            <person name="Hauser H."/>
            <person name="Gamble J."/>
            <person name="Gilderthorp R."/>
            <person name="Marcello L."/>
            <person name="McQuillan J."/>
            <person name="Otto T.D."/>
            <person name="Quail M.A."/>
            <person name="Sanders M.J."/>
            <person name="van Tonder A."/>
            <person name="Ginger M.L."/>
            <person name="Field M.C."/>
            <person name="Barry J.D."/>
            <person name="Hertz-Fowler C."/>
            <person name="Berriman M."/>
        </authorList>
    </citation>
    <scope>NUCLEOTIDE SEQUENCE</scope>
    <source>
        <strain evidence="2">Y486</strain>
    </source>
</reference>
<feature type="compositionally biased region" description="Basic and acidic residues" evidence="1">
    <location>
        <begin position="7"/>
        <end position="22"/>
    </location>
</feature>
<accession>G0TTN5</accession>
<evidence type="ECO:0000256" key="1">
    <source>
        <dbReference type="SAM" id="MobiDB-lite"/>
    </source>
</evidence>
<dbReference type="AlphaFoldDB" id="G0TTN5"/>
<dbReference type="OMA" id="TWDPKVN"/>
<name>G0TTN5_TRYVY</name>
<dbReference type="VEuPathDB" id="TriTrypDB:TvY486_0304870"/>